<dbReference type="Proteomes" id="UP000828048">
    <property type="component" value="Chromosome 12"/>
</dbReference>
<evidence type="ECO:0000313" key="2">
    <source>
        <dbReference type="Proteomes" id="UP000828048"/>
    </source>
</evidence>
<proteinExistence type="predicted"/>
<gene>
    <name evidence="1" type="ORF">Vadar_022656</name>
</gene>
<keyword evidence="2" id="KW-1185">Reference proteome</keyword>
<accession>A0ACB7ZDE2</accession>
<dbReference type="EMBL" id="CM037162">
    <property type="protein sequence ID" value="KAH7863849.1"/>
    <property type="molecule type" value="Genomic_DNA"/>
</dbReference>
<evidence type="ECO:0000313" key="1">
    <source>
        <dbReference type="EMBL" id="KAH7863849.1"/>
    </source>
</evidence>
<name>A0ACB7ZDE2_9ERIC</name>
<sequence length="103" mass="11972">MYPTVEIFGRHKEARIMYEKLKTARHFAFRFQAVAMMKVKSTTISPINLGYQNYFEAFVEDKANHPLKDAEVEESSLNQVIPYIFFLASPSLMVLLIALQKRI</sequence>
<protein>
    <submittedName>
        <fullName evidence="1">Uncharacterized protein</fullName>
    </submittedName>
</protein>
<comment type="caution">
    <text evidence="1">The sequence shown here is derived from an EMBL/GenBank/DDBJ whole genome shotgun (WGS) entry which is preliminary data.</text>
</comment>
<reference evidence="1 2" key="1">
    <citation type="journal article" date="2021" name="Hortic Res">
        <title>High-quality reference genome and annotation aids understanding of berry development for evergreen blueberry (Vaccinium darrowii).</title>
        <authorList>
            <person name="Yu J."/>
            <person name="Hulse-Kemp A.M."/>
            <person name="Babiker E."/>
            <person name="Staton M."/>
        </authorList>
    </citation>
    <scope>NUCLEOTIDE SEQUENCE [LARGE SCALE GENOMIC DNA]</scope>
    <source>
        <strain evidence="2">cv. NJ 8807/NJ 8810</strain>
        <tissue evidence="1">Young leaf</tissue>
    </source>
</reference>
<organism evidence="1 2">
    <name type="scientific">Vaccinium darrowii</name>
    <dbReference type="NCBI Taxonomy" id="229202"/>
    <lineage>
        <taxon>Eukaryota</taxon>
        <taxon>Viridiplantae</taxon>
        <taxon>Streptophyta</taxon>
        <taxon>Embryophyta</taxon>
        <taxon>Tracheophyta</taxon>
        <taxon>Spermatophyta</taxon>
        <taxon>Magnoliopsida</taxon>
        <taxon>eudicotyledons</taxon>
        <taxon>Gunneridae</taxon>
        <taxon>Pentapetalae</taxon>
        <taxon>asterids</taxon>
        <taxon>Ericales</taxon>
        <taxon>Ericaceae</taxon>
        <taxon>Vaccinioideae</taxon>
        <taxon>Vaccinieae</taxon>
        <taxon>Vaccinium</taxon>
    </lineage>
</organism>